<dbReference type="InterPro" id="IPR051046">
    <property type="entry name" value="MurCDEF_CellWall_CoF430Synth"/>
</dbReference>
<dbReference type="InterPro" id="IPR013221">
    <property type="entry name" value="Mur_ligase_cen"/>
</dbReference>
<dbReference type="EMBL" id="FNED01000026">
    <property type="protein sequence ID" value="SDJ71728.1"/>
    <property type="molecule type" value="Genomic_DNA"/>
</dbReference>
<dbReference type="Pfam" id="PF08245">
    <property type="entry name" value="Mur_ligase_M"/>
    <property type="match status" value="1"/>
</dbReference>
<keyword evidence="8" id="KW-1185">Reference proteome</keyword>
<dbReference type="PANTHER" id="PTHR43024:SF1">
    <property type="entry name" value="UDP-N-ACETYLMURAMOYL-TRIPEPTIDE--D-ALANYL-D-ALANINE LIGASE"/>
    <property type="match status" value="1"/>
</dbReference>
<evidence type="ECO:0000256" key="2">
    <source>
        <dbReference type="ARBA" id="ARBA00022741"/>
    </source>
</evidence>
<reference evidence="7 9" key="2">
    <citation type="submission" date="2016-10" db="EMBL/GenBank/DDBJ databases">
        <authorList>
            <person name="de Groot N.N."/>
        </authorList>
    </citation>
    <scope>NUCLEOTIDE SEQUENCE [LARGE SCALE GENOMIC DNA]</scope>
    <source>
        <strain evidence="7 9">DSM 2895</strain>
    </source>
</reference>
<dbReference type="STRING" id="47500.AF333_11725"/>
<feature type="domain" description="Mur ligase C-terminal" evidence="4">
    <location>
        <begin position="224"/>
        <end position="349"/>
    </location>
</feature>
<dbReference type="InterPro" id="IPR036615">
    <property type="entry name" value="Mur_ligase_C_dom_sf"/>
</dbReference>
<evidence type="ECO:0000313" key="7">
    <source>
        <dbReference type="EMBL" id="SDJ71728.1"/>
    </source>
</evidence>
<reference evidence="6 8" key="1">
    <citation type="submission" date="2015-07" db="EMBL/GenBank/DDBJ databases">
        <title>Fjat-14205 dsm 2895.</title>
        <authorList>
            <person name="Liu B."/>
            <person name="Wang J."/>
            <person name="Zhu Y."/>
            <person name="Liu G."/>
            <person name="Chen Q."/>
            <person name="Chen Z."/>
            <person name="Lan J."/>
            <person name="Che J."/>
            <person name="Ge C."/>
            <person name="Shi H."/>
            <person name="Pan Z."/>
            <person name="Liu X."/>
        </authorList>
    </citation>
    <scope>NUCLEOTIDE SEQUENCE [LARGE SCALE GENOMIC DNA]</scope>
    <source>
        <strain evidence="6 8">DSM 2895</strain>
    </source>
</reference>
<evidence type="ECO:0000259" key="4">
    <source>
        <dbReference type="Pfam" id="PF02875"/>
    </source>
</evidence>
<dbReference type="InterPro" id="IPR004101">
    <property type="entry name" value="Mur_ligase_C"/>
</dbReference>
<organism evidence="6 8">
    <name type="scientific">Aneurinibacillus migulanus</name>
    <name type="common">Bacillus migulanus</name>
    <dbReference type="NCBI Taxonomy" id="47500"/>
    <lineage>
        <taxon>Bacteria</taxon>
        <taxon>Bacillati</taxon>
        <taxon>Bacillota</taxon>
        <taxon>Bacilli</taxon>
        <taxon>Bacillales</taxon>
        <taxon>Paenibacillaceae</taxon>
        <taxon>Aneurinibacillus group</taxon>
        <taxon>Aneurinibacillus</taxon>
    </lineage>
</organism>
<feature type="domain" description="Mur ligase central" evidence="5">
    <location>
        <begin position="14"/>
        <end position="202"/>
    </location>
</feature>
<dbReference type="InterPro" id="IPR036565">
    <property type="entry name" value="Mur-like_cat_sf"/>
</dbReference>
<evidence type="ECO:0000256" key="3">
    <source>
        <dbReference type="ARBA" id="ARBA00022840"/>
    </source>
</evidence>
<dbReference type="GO" id="GO:0016881">
    <property type="term" value="F:acid-amino acid ligase activity"/>
    <property type="evidence" value="ECO:0007669"/>
    <property type="project" value="InterPro"/>
</dbReference>
<evidence type="ECO:0000259" key="5">
    <source>
        <dbReference type="Pfam" id="PF08245"/>
    </source>
</evidence>
<evidence type="ECO:0000313" key="8">
    <source>
        <dbReference type="Proteomes" id="UP000037269"/>
    </source>
</evidence>
<dbReference type="PANTHER" id="PTHR43024">
    <property type="entry name" value="UDP-N-ACETYLMURAMOYL-TRIPEPTIDE--D-ALANYL-D-ALANINE LIGASE"/>
    <property type="match status" value="1"/>
</dbReference>
<dbReference type="SUPFAM" id="SSF53244">
    <property type="entry name" value="MurD-like peptide ligases, peptide-binding domain"/>
    <property type="match status" value="1"/>
</dbReference>
<dbReference type="PATRIC" id="fig|47500.12.peg.4761"/>
<dbReference type="GO" id="GO:0005524">
    <property type="term" value="F:ATP binding"/>
    <property type="evidence" value="ECO:0007669"/>
    <property type="project" value="UniProtKB-KW"/>
</dbReference>
<dbReference type="SUPFAM" id="SSF53623">
    <property type="entry name" value="MurD-like peptide ligases, catalytic domain"/>
    <property type="match status" value="1"/>
</dbReference>
<keyword evidence="2" id="KW-0547">Nucleotide-binding</keyword>
<dbReference type="EMBL" id="LGUG01000004">
    <property type="protein sequence ID" value="KON96057.1"/>
    <property type="molecule type" value="Genomic_DNA"/>
</dbReference>
<dbReference type="AlphaFoldDB" id="A0A0K2WDS9"/>
<dbReference type="GeneID" id="42305852"/>
<keyword evidence="3" id="KW-0067">ATP-binding</keyword>
<accession>A0A0K2WDS9</accession>
<evidence type="ECO:0000256" key="1">
    <source>
        <dbReference type="ARBA" id="ARBA00022598"/>
    </source>
</evidence>
<evidence type="ECO:0000313" key="6">
    <source>
        <dbReference type="EMBL" id="KON96057.1"/>
    </source>
</evidence>
<dbReference type="Gene3D" id="3.90.190.20">
    <property type="entry name" value="Mur ligase, C-terminal domain"/>
    <property type="match status" value="1"/>
</dbReference>
<dbReference type="RefSeq" id="WP_043066944.1">
    <property type="nucleotide sequence ID" value="NZ_BJOA01000084.1"/>
</dbReference>
<dbReference type="Gene3D" id="3.40.1190.10">
    <property type="entry name" value="Mur-like, catalytic domain"/>
    <property type="match status" value="1"/>
</dbReference>
<gene>
    <name evidence="6" type="ORF">AF333_11725</name>
    <name evidence="7" type="ORF">SAMN04487909_12645</name>
</gene>
<dbReference type="Proteomes" id="UP000182836">
    <property type="component" value="Unassembled WGS sequence"/>
</dbReference>
<proteinExistence type="predicted"/>
<dbReference type="Pfam" id="PF02875">
    <property type="entry name" value="Mur_ligase_C"/>
    <property type="match status" value="1"/>
</dbReference>
<dbReference type="Proteomes" id="UP000037269">
    <property type="component" value="Unassembled WGS sequence"/>
</dbReference>
<sequence>MPKTLILSKPVIAITGSAGKTTTKEMIASILRTRWRIFASYRSFNQHTCSARNAKRIRPFHRAAVLEFGMGARGQIRKHCQFIRPNMGVVTNVGTAHIGNVGGSVRGIAQAKSELIKYMKQTGYLVTNADDLNSELLETKKFQGTIVTVGIKKKANFQAGNIRYEKSGMRFDIQLDKKLQSFYIPIYGEHNVYNALNAIAIAHKLGFTPEEIRSGLASYKRTPHRLNVFRYGRGLTLIDDSCSANPNAVRAALEVLNKIDGKTKVAVLGTMLAMGKYSSEAHGEVGKCVADTGIDYLYTYGKKAQLIALSAIRCGFPAKRIRMFETEEELRRAVLACLKPNTVILLKASHKIGLEKTVHYVKERAISKGWKQLI</sequence>
<keyword evidence="1 7" id="KW-0436">Ligase</keyword>
<evidence type="ECO:0000313" key="9">
    <source>
        <dbReference type="Proteomes" id="UP000182836"/>
    </source>
</evidence>
<name>A0A0K2WDS9_ANEMI</name>
<protein>
    <submittedName>
        <fullName evidence="7">UDP-N-acetylmuramoyl-tripeptide--D-alanyl-D-alanine ligase</fullName>
    </submittedName>
</protein>